<dbReference type="EMBL" id="ADBJ01000006">
    <property type="protein sequence ID" value="EFA85564.1"/>
    <property type="molecule type" value="Genomic_DNA"/>
</dbReference>
<protein>
    <recommendedName>
        <fullName evidence="4">DDE Tnp4 domain-containing protein</fullName>
    </recommendedName>
</protein>
<keyword evidence="2" id="KW-0479">Metal-binding</keyword>
<name>D3AZ07_HETP5</name>
<dbReference type="AlphaFoldDB" id="D3AZ07"/>
<keyword evidence="6" id="KW-1185">Reference proteome</keyword>
<evidence type="ECO:0000256" key="3">
    <source>
        <dbReference type="SAM" id="MobiDB-lite"/>
    </source>
</evidence>
<dbReference type="Pfam" id="PF13359">
    <property type="entry name" value="DDE_Tnp_4"/>
    <property type="match status" value="1"/>
</dbReference>
<feature type="domain" description="DDE Tnp4" evidence="4">
    <location>
        <begin position="30"/>
        <end position="191"/>
    </location>
</feature>
<organism evidence="5 6">
    <name type="scientific">Heterostelium pallidum (strain ATCC 26659 / Pp 5 / PN500)</name>
    <name type="common">Cellular slime mold</name>
    <name type="synonym">Polysphondylium pallidum</name>
    <dbReference type="NCBI Taxonomy" id="670386"/>
    <lineage>
        <taxon>Eukaryota</taxon>
        <taxon>Amoebozoa</taxon>
        <taxon>Evosea</taxon>
        <taxon>Eumycetozoa</taxon>
        <taxon>Dictyostelia</taxon>
        <taxon>Acytosteliales</taxon>
        <taxon>Acytosteliaceae</taxon>
        <taxon>Heterostelium</taxon>
    </lineage>
</organism>
<gene>
    <name evidence="5" type="ORF">PPL_01347</name>
</gene>
<feature type="region of interest" description="Disordered" evidence="3">
    <location>
        <begin position="414"/>
        <end position="435"/>
    </location>
</feature>
<comment type="cofactor">
    <cofactor evidence="1">
        <name>a divalent metal cation</name>
        <dbReference type="ChEBI" id="CHEBI:60240"/>
    </cofactor>
</comment>
<evidence type="ECO:0000256" key="1">
    <source>
        <dbReference type="ARBA" id="ARBA00001968"/>
    </source>
</evidence>
<evidence type="ECO:0000256" key="2">
    <source>
        <dbReference type="ARBA" id="ARBA00022723"/>
    </source>
</evidence>
<evidence type="ECO:0000313" key="5">
    <source>
        <dbReference type="EMBL" id="EFA85564.1"/>
    </source>
</evidence>
<dbReference type="GeneID" id="31356877"/>
<evidence type="ECO:0000313" key="6">
    <source>
        <dbReference type="Proteomes" id="UP000001396"/>
    </source>
</evidence>
<sequence length="485" mass="55845">NPNILDNLVIKEYSFGSGDAIQTKLVNCAVDTTLLQIPKPIDGYLYKSLYCTKHKIHGYKYEAVVGLKGELLSLRGPFPGSQHDASIYSSIGNEIDHLLSPSYWMLGDKGYIGGNRIFAPNKKLSRKEPSIRNPNKTMKVKVPFTPEQKAENSFINSNRAVVENYFGRIKKFHCFEKAWRGSKEKLDLAFLVVNYIDLSNNGPLTTVTTTPNMDSSQLLTSLILATNAYAGVLRADPVQWKFQINNLWKIYTLNMDPPPSEKNFVFLFVPDDMRIWYNQLAEGSQPTTFSELADAVDKHYMISVNNEDTFGRLKQGDLTVLEFADKFYTLLPARYNDDMKQTVTTFVSKLRDDLRDLFVTTNWQDKKLTAVIDIAYNLEHNNNTQHQNNTTTTTTTLNNNNNKYINNDNYNNCVKHRSNDENNNNNNNSQNNYNYNYDYNNHNNSYNYDNNNNYNIYNNNNNQNNNIVRKRNNKYDSKNMTVPII</sequence>
<dbReference type="GO" id="GO:0046872">
    <property type="term" value="F:metal ion binding"/>
    <property type="evidence" value="ECO:0007669"/>
    <property type="project" value="UniProtKB-KW"/>
</dbReference>
<reference evidence="5 6" key="1">
    <citation type="journal article" date="2011" name="Genome Res.">
        <title>Phylogeny-wide analysis of social amoeba genomes highlights ancient origins for complex intercellular communication.</title>
        <authorList>
            <person name="Heidel A.J."/>
            <person name="Lawal H.M."/>
            <person name="Felder M."/>
            <person name="Schilde C."/>
            <person name="Helps N.R."/>
            <person name="Tunggal B."/>
            <person name="Rivero F."/>
            <person name="John U."/>
            <person name="Schleicher M."/>
            <person name="Eichinger L."/>
            <person name="Platzer M."/>
            <person name="Noegel A.A."/>
            <person name="Schaap P."/>
            <person name="Gloeckner G."/>
        </authorList>
    </citation>
    <scope>NUCLEOTIDE SEQUENCE [LARGE SCALE GENOMIC DNA]</scope>
    <source>
        <strain evidence="6">ATCC 26659 / Pp 5 / PN500</strain>
    </source>
</reference>
<feature type="compositionally biased region" description="Low complexity" evidence="3">
    <location>
        <begin position="422"/>
        <end position="435"/>
    </location>
</feature>
<accession>D3AZ07</accession>
<evidence type="ECO:0000259" key="4">
    <source>
        <dbReference type="Pfam" id="PF13359"/>
    </source>
</evidence>
<dbReference type="Proteomes" id="UP000001396">
    <property type="component" value="Unassembled WGS sequence"/>
</dbReference>
<dbReference type="RefSeq" id="XP_020437672.1">
    <property type="nucleotide sequence ID" value="XM_020572357.1"/>
</dbReference>
<dbReference type="InParanoid" id="D3AZ07"/>
<dbReference type="InterPro" id="IPR027806">
    <property type="entry name" value="HARBI1_dom"/>
</dbReference>
<proteinExistence type="predicted"/>
<comment type="caution">
    <text evidence="5">The sequence shown here is derived from an EMBL/GenBank/DDBJ whole genome shotgun (WGS) entry which is preliminary data.</text>
</comment>
<feature type="non-terminal residue" evidence="5">
    <location>
        <position position="1"/>
    </location>
</feature>